<dbReference type="Pfam" id="PF26079">
    <property type="entry name" value="Baseplate_J_C"/>
    <property type="match status" value="1"/>
</dbReference>
<dbReference type="InterPro" id="IPR058530">
    <property type="entry name" value="Baseplate_J-like_C"/>
</dbReference>
<dbReference type="Pfam" id="PF26078">
    <property type="entry name" value="Baseplate_J_M"/>
    <property type="match status" value="1"/>
</dbReference>
<dbReference type="Proteomes" id="UP000484547">
    <property type="component" value="Unassembled WGS sequence"/>
</dbReference>
<comment type="caution">
    <text evidence="5">The sequence shown here is derived from an EMBL/GenBank/DDBJ whole genome shotgun (WGS) entry which is preliminary data.</text>
</comment>
<dbReference type="PANTHER" id="PTHR37829">
    <property type="entry name" value="PHAGE-LIKE ELEMENT PBSX PROTEIN XKDT"/>
    <property type="match status" value="1"/>
</dbReference>
<evidence type="ECO:0000313" key="5">
    <source>
        <dbReference type="EMBL" id="MTT76742.1"/>
    </source>
</evidence>
<dbReference type="OrthoDB" id="2554267at2"/>
<evidence type="ECO:0000256" key="1">
    <source>
        <dbReference type="ARBA" id="ARBA00038087"/>
    </source>
</evidence>
<comment type="similarity">
    <text evidence="1">Belongs to the Mu gp47/PBSX XkdT family.</text>
</comment>
<reference evidence="7 8" key="1">
    <citation type="journal article" date="2019" name="Nat. Med.">
        <title>A library of human gut bacterial isolates paired with longitudinal multiomics data enables mechanistic microbiome research.</title>
        <authorList>
            <person name="Poyet M."/>
            <person name="Groussin M."/>
            <person name="Gibbons S.M."/>
            <person name="Avila-Pacheco J."/>
            <person name="Jiang X."/>
            <person name="Kearney S.M."/>
            <person name="Perrotta A.R."/>
            <person name="Berdy B."/>
            <person name="Zhao S."/>
            <person name="Lieberman T.D."/>
            <person name="Swanson P.K."/>
            <person name="Smith M."/>
            <person name="Roesemann S."/>
            <person name="Alexander J.E."/>
            <person name="Rich S.A."/>
            <person name="Livny J."/>
            <person name="Vlamakis H."/>
            <person name="Clish C."/>
            <person name="Bullock K."/>
            <person name="Deik A."/>
            <person name="Scott J."/>
            <person name="Pierce K.A."/>
            <person name="Xavier R.J."/>
            <person name="Alm E.J."/>
        </authorList>
    </citation>
    <scope>NUCLEOTIDE SEQUENCE [LARGE SCALE GENOMIC DNA]</scope>
    <source>
        <strain evidence="5 8">BIOML-A13</strain>
        <strain evidence="6 7">BIOML-A3</strain>
    </source>
</reference>
<dbReference type="Pfam" id="PF04865">
    <property type="entry name" value="Baseplate_J"/>
    <property type="match status" value="1"/>
</dbReference>
<name>A0A7X3BW11_9FIRM</name>
<gene>
    <name evidence="5" type="ORF">GMD11_10800</name>
    <name evidence="6" type="ORF">GMD18_11110</name>
</gene>
<evidence type="ECO:0000313" key="7">
    <source>
        <dbReference type="Proteomes" id="UP000443070"/>
    </source>
</evidence>
<dbReference type="Proteomes" id="UP000443070">
    <property type="component" value="Unassembled WGS sequence"/>
</dbReference>
<evidence type="ECO:0000313" key="8">
    <source>
        <dbReference type="Proteomes" id="UP000484547"/>
    </source>
</evidence>
<evidence type="ECO:0000259" key="2">
    <source>
        <dbReference type="Pfam" id="PF04865"/>
    </source>
</evidence>
<feature type="domain" description="Baseplate J-like central" evidence="3">
    <location>
        <begin position="185"/>
        <end position="262"/>
    </location>
</feature>
<feature type="domain" description="Baseplate J-like C-terminal" evidence="4">
    <location>
        <begin position="268"/>
        <end position="353"/>
    </location>
</feature>
<evidence type="ECO:0000259" key="4">
    <source>
        <dbReference type="Pfam" id="PF26079"/>
    </source>
</evidence>
<protein>
    <submittedName>
        <fullName evidence="5">Baseplate J family protein</fullName>
    </submittedName>
</protein>
<dbReference type="EMBL" id="WNBW01000013">
    <property type="protein sequence ID" value="MTU04932.1"/>
    <property type="molecule type" value="Genomic_DNA"/>
</dbReference>
<evidence type="ECO:0000313" key="6">
    <source>
        <dbReference type="EMBL" id="MTU04932.1"/>
    </source>
</evidence>
<accession>A0A7X3BW11</accession>
<dbReference type="PANTHER" id="PTHR37829:SF3">
    <property type="entry name" value="PROTEIN JAYE-RELATED"/>
    <property type="match status" value="1"/>
</dbReference>
<evidence type="ECO:0000259" key="3">
    <source>
        <dbReference type="Pfam" id="PF26078"/>
    </source>
</evidence>
<sequence>MTSDVNKIHSDMLENISNDYQKTQGFPTYDLTRAFAITCLALYVKAQDIENKLDVNNLSGNDLTRFIEQRRNVKRKAATFAIGVVRIVEGSGFVNTGDLFESDGGVQFESVESKAVNNGDTVMVKCVVAGNIGNVGANTIVNMPITLQGIATITNDDPTKDGYDAESDDDFRERYLESLHEPIVSGNIYHYKAWAKEVEGVGDAKVFPLWAGDNTVKVVVIDSNRVVPSDEIIKNVQDYIDPGITGRGEGTAPTGAYCTVQAAEPLVINVITAVTLKSGYDLPAVTGEITETVTEYLKTVAFKQDYVSYAMIADAVLSAQGVIDYTSVVLNGGKDRIAIDREQVAVLGQVVVSES</sequence>
<feature type="domain" description="Baseplate protein J-like barrel" evidence="2">
    <location>
        <begin position="93"/>
        <end position="162"/>
    </location>
</feature>
<keyword evidence="7" id="KW-1185">Reference proteome</keyword>
<dbReference type="InterPro" id="IPR058531">
    <property type="entry name" value="Baseplate_J_M"/>
</dbReference>
<dbReference type="EMBL" id="WNBM01000010">
    <property type="protein sequence ID" value="MTT76742.1"/>
    <property type="molecule type" value="Genomic_DNA"/>
</dbReference>
<proteinExistence type="inferred from homology"/>
<dbReference type="InterPro" id="IPR006949">
    <property type="entry name" value="Barrel_Baseplate_J-like"/>
</dbReference>
<dbReference type="AlphaFoldDB" id="A0A7X3BW11"/>
<dbReference type="RefSeq" id="WP_149877332.1">
    <property type="nucleotide sequence ID" value="NZ_WNBG01000013.1"/>
</dbReference>
<dbReference type="InterPro" id="IPR052399">
    <property type="entry name" value="Phage_Baseplate_Assmbl_Protein"/>
</dbReference>
<organism evidence="5 8">
    <name type="scientific">Phascolarctobacterium faecium</name>
    <dbReference type="NCBI Taxonomy" id="33025"/>
    <lineage>
        <taxon>Bacteria</taxon>
        <taxon>Bacillati</taxon>
        <taxon>Bacillota</taxon>
        <taxon>Negativicutes</taxon>
        <taxon>Acidaminococcales</taxon>
        <taxon>Acidaminococcaceae</taxon>
        <taxon>Phascolarctobacterium</taxon>
    </lineage>
</organism>